<feature type="transmembrane region" description="Helical" evidence="1">
    <location>
        <begin position="34"/>
        <end position="53"/>
    </location>
</feature>
<evidence type="ECO:0000313" key="3">
    <source>
        <dbReference type="EMBL" id="MCB8879548.1"/>
    </source>
</evidence>
<reference evidence="3 4" key="1">
    <citation type="journal article" date="2021" name="Microorganisms">
        <title>Acidisoma silvae sp. nov. and Acidisomacellulosilytica sp. nov., Two Acidophilic Bacteria Isolated from Decaying Wood, Hydrolyzing Cellulose and Producing Poly-3-hydroxybutyrate.</title>
        <authorList>
            <person name="Mieszkin S."/>
            <person name="Pouder E."/>
            <person name="Uroz S."/>
            <person name="Simon-Colin C."/>
            <person name="Alain K."/>
        </authorList>
    </citation>
    <scope>NUCLEOTIDE SEQUENCE [LARGE SCALE GENOMIC DNA]</scope>
    <source>
        <strain evidence="3 4">HW T5.17</strain>
    </source>
</reference>
<keyword evidence="4" id="KW-1185">Reference proteome</keyword>
<feature type="transmembrane region" description="Helical" evidence="1">
    <location>
        <begin position="65"/>
        <end position="82"/>
    </location>
</feature>
<feature type="transmembrane region" description="Helical" evidence="1">
    <location>
        <begin position="240"/>
        <end position="262"/>
    </location>
</feature>
<feature type="transmembrane region" description="Helical" evidence="1">
    <location>
        <begin position="119"/>
        <end position="138"/>
    </location>
</feature>
<evidence type="ECO:0000256" key="1">
    <source>
        <dbReference type="SAM" id="Phobius"/>
    </source>
</evidence>
<dbReference type="InterPro" id="IPR000620">
    <property type="entry name" value="EamA_dom"/>
</dbReference>
<name>A0A963Z0E6_9PROT</name>
<organism evidence="3 4">
    <name type="scientific">Acidisoma cellulosilyticum</name>
    <dbReference type="NCBI Taxonomy" id="2802395"/>
    <lineage>
        <taxon>Bacteria</taxon>
        <taxon>Pseudomonadati</taxon>
        <taxon>Pseudomonadota</taxon>
        <taxon>Alphaproteobacteria</taxon>
        <taxon>Acetobacterales</taxon>
        <taxon>Acidocellaceae</taxon>
        <taxon>Acidisoma</taxon>
    </lineage>
</organism>
<accession>A0A963Z0E6</accession>
<dbReference type="PANTHER" id="PTHR22911:SF137">
    <property type="entry name" value="SOLUTE CARRIER FAMILY 35 MEMBER G2-RELATED"/>
    <property type="match status" value="1"/>
</dbReference>
<dbReference type="EMBL" id="JAESVA010000002">
    <property type="protein sequence ID" value="MCB8879548.1"/>
    <property type="molecule type" value="Genomic_DNA"/>
</dbReference>
<feature type="domain" description="EamA" evidence="2">
    <location>
        <begin position="152"/>
        <end position="285"/>
    </location>
</feature>
<feature type="transmembrane region" description="Helical" evidence="1">
    <location>
        <begin position="150"/>
        <end position="169"/>
    </location>
</feature>
<protein>
    <submittedName>
        <fullName evidence="3">DMT family transporter</fullName>
    </submittedName>
</protein>
<evidence type="ECO:0000259" key="2">
    <source>
        <dbReference type="Pfam" id="PF00892"/>
    </source>
</evidence>
<dbReference type="RefSeq" id="WP_227306181.1">
    <property type="nucleotide sequence ID" value="NZ_JAESVA010000002.1"/>
</dbReference>
<feature type="transmembrane region" description="Helical" evidence="1">
    <location>
        <begin position="181"/>
        <end position="201"/>
    </location>
</feature>
<dbReference type="GO" id="GO:0016020">
    <property type="term" value="C:membrane"/>
    <property type="evidence" value="ECO:0007669"/>
    <property type="project" value="InterPro"/>
</dbReference>
<dbReference type="InterPro" id="IPR037185">
    <property type="entry name" value="EmrE-like"/>
</dbReference>
<keyword evidence="1" id="KW-0472">Membrane</keyword>
<keyword evidence="1" id="KW-1133">Transmembrane helix</keyword>
<comment type="caution">
    <text evidence="3">The sequence shown here is derived from an EMBL/GenBank/DDBJ whole genome shotgun (WGS) entry which is preliminary data.</text>
</comment>
<feature type="transmembrane region" description="Helical" evidence="1">
    <location>
        <begin position="88"/>
        <end position="112"/>
    </location>
</feature>
<gene>
    <name evidence="3" type="ORF">ACELLULO517_04830</name>
</gene>
<feature type="domain" description="EamA" evidence="2">
    <location>
        <begin position="2"/>
        <end position="135"/>
    </location>
</feature>
<dbReference type="Gene3D" id="1.10.3730.20">
    <property type="match status" value="1"/>
</dbReference>
<dbReference type="PANTHER" id="PTHR22911">
    <property type="entry name" value="ACYL-MALONYL CONDENSING ENZYME-RELATED"/>
    <property type="match status" value="1"/>
</dbReference>
<dbReference type="Pfam" id="PF00892">
    <property type="entry name" value="EamA"/>
    <property type="match status" value="2"/>
</dbReference>
<proteinExistence type="predicted"/>
<dbReference type="SUPFAM" id="SSF103481">
    <property type="entry name" value="Multidrug resistance efflux transporter EmrE"/>
    <property type="match status" value="1"/>
</dbReference>
<feature type="transmembrane region" description="Helical" evidence="1">
    <location>
        <begin position="213"/>
        <end position="233"/>
    </location>
</feature>
<sequence>MAITLGLLAAILWGVADFLARFSARGLGPWRSTFYGQIPGCLIFSVCLIFIPAFRHPALAAPHAYWGLALLAAAINTVSNYAMVRGLIVGALSLVVPVVASYGAVSTVLAVLTGEHLALPAAIGIALTVLGIAVTAMRRGARTTDPHHRGAGIGWAVLAAFGYGTALWLQGRFVMPHMGPVAPLWIGSLSSILLAITVATVRRHNLMPPPARLMPYTFGYGTLTGFAFLCLALGLATGQVAIVAVLSSLCSTITAILGFALLKERLTARQWSGILLILVGVGLINVR</sequence>
<keyword evidence="1" id="KW-0812">Transmembrane</keyword>
<dbReference type="AlphaFoldDB" id="A0A963Z0E6"/>
<evidence type="ECO:0000313" key="4">
    <source>
        <dbReference type="Proteomes" id="UP000721844"/>
    </source>
</evidence>
<dbReference type="Proteomes" id="UP000721844">
    <property type="component" value="Unassembled WGS sequence"/>
</dbReference>